<evidence type="ECO:0000313" key="3">
    <source>
        <dbReference type="Proteomes" id="UP001243757"/>
    </source>
</evidence>
<feature type="domain" description="DUF6455" evidence="1">
    <location>
        <begin position="5"/>
        <end position="84"/>
    </location>
</feature>
<evidence type="ECO:0000313" key="2">
    <source>
        <dbReference type="EMBL" id="MDK3017504.1"/>
    </source>
</evidence>
<dbReference type="EMBL" id="JASNJD010000004">
    <property type="protein sequence ID" value="MDK3017504.1"/>
    <property type="molecule type" value="Genomic_DNA"/>
</dbReference>
<dbReference type="InterPro" id="IPR045601">
    <property type="entry name" value="DUF6455"/>
</dbReference>
<keyword evidence="3" id="KW-1185">Reference proteome</keyword>
<evidence type="ECO:0000259" key="1">
    <source>
        <dbReference type="Pfam" id="PF20056"/>
    </source>
</evidence>
<protein>
    <submittedName>
        <fullName evidence="2">DUF6455 family protein</fullName>
    </submittedName>
</protein>
<proteinExistence type="predicted"/>
<name>A0ABT7EZ21_9RHOB</name>
<dbReference type="Pfam" id="PF20056">
    <property type="entry name" value="DUF6455"/>
    <property type="match status" value="1"/>
</dbReference>
<dbReference type="RefSeq" id="WP_284480319.1">
    <property type="nucleotide sequence ID" value="NZ_JASNJD010000004.1"/>
</dbReference>
<accession>A0ABT7EZ21</accession>
<organism evidence="2 3">
    <name type="scientific">Pseudodonghicola flavimaris</name>
    <dbReference type="NCBI Taxonomy" id="3050036"/>
    <lineage>
        <taxon>Bacteria</taxon>
        <taxon>Pseudomonadati</taxon>
        <taxon>Pseudomonadota</taxon>
        <taxon>Alphaproteobacteria</taxon>
        <taxon>Rhodobacterales</taxon>
        <taxon>Paracoccaceae</taxon>
        <taxon>Pseudodonghicola</taxon>
    </lineage>
</organism>
<sequence length="94" mass="10355">MSAVLGKMMEHVRLVSRMAQVTDTDLVAAYDAGMLSQEDWAGMVQTCRSCTWAGRCEGWLDSHDSVDQAPVPCLNRDRFAALRDDAGCRLTEAC</sequence>
<reference evidence="2 3" key="1">
    <citation type="submission" date="2023-05" db="EMBL/GenBank/DDBJ databases">
        <title>Pseudodonghicola sp. nov.</title>
        <authorList>
            <person name="Huang J."/>
        </authorList>
    </citation>
    <scope>NUCLEOTIDE SEQUENCE [LARGE SCALE GENOMIC DNA]</scope>
    <source>
        <strain evidence="2 3">IC7</strain>
    </source>
</reference>
<comment type="caution">
    <text evidence="2">The sequence shown here is derived from an EMBL/GenBank/DDBJ whole genome shotgun (WGS) entry which is preliminary data.</text>
</comment>
<gene>
    <name evidence="2" type="ORF">QO033_07430</name>
</gene>
<dbReference type="Proteomes" id="UP001243757">
    <property type="component" value="Unassembled WGS sequence"/>
</dbReference>